<comment type="caution">
    <text evidence="1">The sequence shown here is derived from an EMBL/GenBank/DDBJ whole genome shotgun (WGS) entry which is preliminary data.</text>
</comment>
<dbReference type="InterPro" id="IPR002060">
    <property type="entry name" value="Squ/phyt_synthse"/>
</dbReference>
<dbReference type="RefSeq" id="WP_238233580.1">
    <property type="nucleotide sequence ID" value="NZ_BPQQ01000005.1"/>
</dbReference>
<dbReference type="Pfam" id="PF00494">
    <property type="entry name" value="SQS_PSY"/>
    <property type="match status" value="1"/>
</dbReference>
<evidence type="ECO:0000313" key="1">
    <source>
        <dbReference type="EMBL" id="GJD98626.1"/>
    </source>
</evidence>
<dbReference type="Proteomes" id="UP001055153">
    <property type="component" value="Unassembled WGS sequence"/>
</dbReference>
<evidence type="ECO:0000313" key="2">
    <source>
        <dbReference type="Proteomes" id="UP001055153"/>
    </source>
</evidence>
<dbReference type="InterPro" id="IPR008949">
    <property type="entry name" value="Isoprenoid_synthase_dom_sf"/>
</dbReference>
<keyword evidence="2" id="KW-1185">Reference proteome</keyword>
<reference evidence="1" key="1">
    <citation type="journal article" date="2021" name="Front. Microbiol.">
        <title>Comprehensive Comparative Genomics and Phenotyping of Methylobacterium Species.</title>
        <authorList>
            <person name="Alessa O."/>
            <person name="Ogura Y."/>
            <person name="Fujitani Y."/>
            <person name="Takami H."/>
            <person name="Hayashi T."/>
            <person name="Sahin N."/>
            <person name="Tani A."/>
        </authorList>
    </citation>
    <scope>NUCLEOTIDE SEQUENCE</scope>
    <source>
        <strain evidence="1">DSM 17168</strain>
    </source>
</reference>
<dbReference type="SUPFAM" id="SSF48576">
    <property type="entry name" value="Terpenoid synthases"/>
    <property type="match status" value="1"/>
</dbReference>
<proteinExistence type="predicted"/>
<organism evidence="1 2">
    <name type="scientific">Methylobacterium isbiliense</name>
    <dbReference type="NCBI Taxonomy" id="315478"/>
    <lineage>
        <taxon>Bacteria</taxon>
        <taxon>Pseudomonadati</taxon>
        <taxon>Pseudomonadota</taxon>
        <taxon>Alphaproteobacteria</taxon>
        <taxon>Hyphomicrobiales</taxon>
        <taxon>Methylobacteriaceae</taxon>
        <taxon>Methylobacterium</taxon>
    </lineage>
</organism>
<name>A0ABQ4S6P2_9HYPH</name>
<gene>
    <name evidence="1" type="primary">crtB</name>
    <name evidence="1" type="ORF">GMJLKIPL_0537</name>
</gene>
<dbReference type="EMBL" id="BPQQ01000005">
    <property type="protein sequence ID" value="GJD98626.1"/>
    <property type="molecule type" value="Genomic_DNA"/>
</dbReference>
<dbReference type="Gene3D" id="1.10.600.10">
    <property type="entry name" value="Farnesyl Diphosphate Synthase"/>
    <property type="match status" value="1"/>
</dbReference>
<sequence>MSEGPESRDWAYAHAETLVREGDPDRYVATLFAPAAKRPHLFALYAFSLEVARVRDAVSSPLPGEIRLQWWRDALQGEARGDVRAHPVAAALDDTIVRHRLPRQPFVDLIDARIFDLYDDPMPATDDFEGYCGETASSLIRLASLVLADGAEPGGAEAAGHAGVAYATTGLLRALPLHARRGQVYLPADVLAAHGVTREDIVSGRGGPGLKGACADLRALARRHLAAYAQARPALAPAVRPAFLPAALVETYLRAMERPDYDPLQSLVEMPRWRRVWRLWRAARRF</sequence>
<dbReference type="PANTHER" id="PTHR31480">
    <property type="entry name" value="BIFUNCTIONAL LYCOPENE CYCLASE/PHYTOENE SYNTHASE"/>
    <property type="match status" value="1"/>
</dbReference>
<reference evidence="1" key="2">
    <citation type="submission" date="2021-08" db="EMBL/GenBank/DDBJ databases">
        <authorList>
            <person name="Tani A."/>
            <person name="Ola A."/>
            <person name="Ogura Y."/>
            <person name="Katsura K."/>
            <person name="Hayashi T."/>
        </authorList>
    </citation>
    <scope>NUCLEOTIDE SEQUENCE</scope>
    <source>
        <strain evidence="1">DSM 17168</strain>
    </source>
</reference>
<accession>A0ABQ4S6P2</accession>
<protein>
    <submittedName>
        <fullName evidence="1">15-cis-phytoene synthase</fullName>
    </submittedName>
</protein>